<evidence type="ECO:0000313" key="2">
    <source>
        <dbReference type="Proteomes" id="UP000623129"/>
    </source>
</evidence>
<name>A0A833QLM8_9POAL</name>
<dbReference type="OrthoDB" id="2342932at2759"/>
<sequence>MLSTLGRGSVTANVGVDTGEELTAGGSSTVTSTVWSVVWMGKSSGEASLLVATGISTGFGVVKLGDSHSVHVVPGKMRLEVVFEQSLWLICEIFHLPDDLIEEEKLEPLKNVNDDPRIRLLNILYARKKEKS</sequence>
<gene>
    <name evidence="1" type="ORF">FCM35_KLT11051</name>
</gene>
<dbReference type="EMBL" id="SWLB01000021">
    <property type="protein sequence ID" value="KAF3324894.1"/>
    <property type="molecule type" value="Genomic_DNA"/>
</dbReference>
<dbReference type="Proteomes" id="UP000623129">
    <property type="component" value="Unassembled WGS sequence"/>
</dbReference>
<evidence type="ECO:0000313" key="1">
    <source>
        <dbReference type="EMBL" id="KAF3324894.1"/>
    </source>
</evidence>
<comment type="caution">
    <text evidence="1">The sequence shown here is derived from an EMBL/GenBank/DDBJ whole genome shotgun (WGS) entry which is preliminary data.</text>
</comment>
<protein>
    <submittedName>
        <fullName evidence="1">SKP1-like protein 21</fullName>
    </submittedName>
</protein>
<reference evidence="1" key="1">
    <citation type="submission" date="2020-01" db="EMBL/GenBank/DDBJ databases">
        <title>Genome sequence of Kobresia littledalei, the first chromosome-level genome in the family Cyperaceae.</title>
        <authorList>
            <person name="Qu G."/>
        </authorList>
    </citation>
    <scope>NUCLEOTIDE SEQUENCE</scope>
    <source>
        <strain evidence="1">C.B.Clarke</strain>
        <tissue evidence="1">Leaf</tissue>
    </source>
</reference>
<dbReference type="AlphaFoldDB" id="A0A833QLM8"/>
<organism evidence="1 2">
    <name type="scientific">Carex littledalei</name>
    <dbReference type="NCBI Taxonomy" id="544730"/>
    <lineage>
        <taxon>Eukaryota</taxon>
        <taxon>Viridiplantae</taxon>
        <taxon>Streptophyta</taxon>
        <taxon>Embryophyta</taxon>
        <taxon>Tracheophyta</taxon>
        <taxon>Spermatophyta</taxon>
        <taxon>Magnoliopsida</taxon>
        <taxon>Liliopsida</taxon>
        <taxon>Poales</taxon>
        <taxon>Cyperaceae</taxon>
        <taxon>Cyperoideae</taxon>
        <taxon>Cariceae</taxon>
        <taxon>Carex</taxon>
        <taxon>Carex subgen. Euthyceras</taxon>
    </lineage>
</organism>
<accession>A0A833QLM8</accession>
<keyword evidence="2" id="KW-1185">Reference proteome</keyword>
<proteinExistence type="predicted"/>